<keyword evidence="1" id="KW-0472">Membrane</keyword>
<reference evidence="2 3" key="1">
    <citation type="submission" date="2019-04" db="EMBL/GenBank/DDBJ databases">
        <title>Aspergillus burnettii sp. nov., novel species from soil in southeast Queensland.</title>
        <authorList>
            <person name="Gilchrist C.L.M."/>
            <person name="Pitt J.I."/>
            <person name="Lange L."/>
            <person name="Lacey H.J."/>
            <person name="Vuong D."/>
            <person name="Midgley D.J."/>
            <person name="Greenfield P."/>
            <person name="Bradbury M."/>
            <person name="Lacey E."/>
            <person name="Busk P.K."/>
            <person name="Pilgaard B."/>
            <person name="Chooi Y.H."/>
            <person name="Piggott A.M."/>
        </authorList>
    </citation>
    <scope>NUCLEOTIDE SEQUENCE [LARGE SCALE GENOMIC DNA]</scope>
    <source>
        <strain evidence="2 3">FRR 5400</strain>
    </source>
</reference>
<feature type="transmembrane region" description="Helical" evidence="1">
    <location>
        <begin position="12"/>
        <end position="31"/>
    </location>
</feature>
<comment type="caution">
    <text evidence="2">The sequence shown here is derived from an EMBL/GenBank/DDBJ whole genome shotgun (WGS) entry which is preliminary data.</text>
</comment>
<feature type="transmembrane region" description="Helical" evidence="1">
    <location>
        <begin position="37"/>
        <end position="60"/>
    </location>
</feature>
<gene>
    <name evidence="2" type="ORF">ETB97_012663</name>
</gene>
<keyword evidence="3" id="KW-1185">Reference proteome</keyword>
<dbReference type="EMBL" id="SPNV01000092">
    <property type="protein sequence ID" value="KAF5861712.1"/>
    <property type="molecule type" value="Genomic_DNA"/>
</dbReference>
<dbReference type="AlphaFoldDB" id="A0A8H6A4Y3"/>
<evidence type="ECO:0000256" key="1">
    <source>
        <dbReference type="SAM" id="Phobius"/>
    </source>
</evidence>
<name>A0A8H6A4Y3_PETAA</name>
<protein>
    <submittedName>
        <fullName evidence="2">Uncharacterized protein</fullName>
    </submittedName>
</protein>
<accession>A0A8H6A4Y3</accession>
<sequence>MSHIAWQIWQTLNSLPVLIQPCGILVLIAAIQELNGVMQMTLLVILLSLSDWLFGGVFCLEERTPNSFNSHIASRAGTWEQSPLYAPITGDFGRERRHLNMDFRPTMLVADDEYLSYAIEWKVTLNNRVLAKDTKQDLVLTPSLYWQGIKQKAERIVRQKEARNWRVRPDNTAVVVSINDRSQRDLTKRF</sequence>
<organism evidence="2 3">
    <name type="scientific">Petromyces alliaceus</name>
    <name type="common">Aspergillus alliaceus</name>
    <dbReference type="NCBI Taxonomy" id="209559"/>
    <lineage>
        <taxon>Eukaryota</taxon>
        <taxon>Fungi</taxon>
        <taxon>Dikarya</taxon>
        <taxon>Ascomycota</taxon>
        <taxon>Pezizomycotina</taxon>
        <taxon>Eurotiomycetes</taxon>
        <taxon>Eurotiomycetidae</taxon>
        <taxon>Eurotiales</taxon>
        <taxon>Aspergillaceae</taxon>
        <taxon>Aspergillus</taxon>
        <taxon>Aspergillus subgen. Circumdati</taxon>
    </lineage>
</organism>
<evidence type="ECO:0000313" key="3">
    <source>
        <dbReference type="Proteomes" id="UP000541154"/>
    </source>
</evidence>
<proteinExistence type="predicted"/>
<dbReference type="Proteomes" id="UP000541154">
    <property type="component" value="Unassembled WGS sequence"/>
</dbReference>
<keyword evidence="1" id="KW-0812">Transmembrane</keyword>
<evidence type="ECO:0000313" key="2">
    <source>
        <dbReference type="EMBL" id="KAF5861712.1"/>
    </source>
</evidence>
<keyword evidence="1" id="KW-1133">Transmembrane helix</keyword>